<dbReference type="InterPro" id="IPR033906">
    <property type="entry name" value="Lipase_N"/>
</dbReference>
<dbReference type="SUPFAM" id="SSF53474">
    <property type="entry name" value="alpha/beta-Hydrolases"/>
    <property type="match status" value="1"/>
</dbReference>
<reference evidence="7" key="1">
    <citation type="journal article" date="2023" name="Insect Mol. Biol.">
        <title>Genome sequencing provides insights into the evolution of gene families encoding plant cell wall-degrading enzymes in longhorned beetles.</title>
        <authorList>
            <person name="Shin N.R."/>
            <person name="Okamura Y."/>
            <person name="Kirsch R."/>
            <person name="Pauchet Y."/>
        </authorList>
    </citation>
    <scope>NUCLEOTIDE SEQUENCE</scope>
    <source>
        <strain evidence="7">AMC_N1</strain>
    </source>
</reference>
<dbReference type="FunFam" id="3.40.50.1820:FF:000076">
    <property type="entry name" value="phospholipase A1"/>
    <property type="match status" value="1"/>
</dbReference>
<dbReference type="EMBL" id="JAPWTK010000271">
    <property type="protein sequence ID" value="KAJ8943953.1"/>
    <property type="molecule type" value="Genomic_DNA"/>
</dbReference>
<dbReference type="InterPro" id="IPR013818">
    <property type="entry name" value="Lipase"/>
</dbReference>
<dbReference type="Proteomes" id="UP001162162">
    <property type="component" value="Unassembled WGS sequence"/>
</dbReference>
<comment type="subcellular location">
    <subcellularLocation>
        <location evidence="1">Secreted</location>
    </subcellularLocation>
</comment>
<dbReference type="InterPro" id="IPR029058">
    <property type="entry name" value="AB_hydrolase_fold"/>
</dbReference>
<keyword evidence="3" id="KW-0964">Secreted</keyword>
<feature type="domain" description="Lipase" evidence="6">
    <location>
        <begin position="57"/>
        <end position="333"/>
    </location>
</feature>
<dbReference type="PANTHER" id="PTHR11610">
    <property type="entry name" value="LIPASE"/>
    <property type="match status" value="1"/>
</dbReference>
<feature type="signal peptide" evidence="5">
    <location>
        <begin position="1"/>
        <end position="18"/>
    </location>
</feature>
<keyword evidence="5" id="KW-0732">Signal</keyword>
<dbReference type="InterPro" id="IPR000734">
    <property type="entry name" value="TAG_lipase"/>
</dbReference>
<keyword evidence="8" id="KW-1185">Reference proteome</keyword>
<evidence type="ECO:0000256" key="3">
    <source>
        <dbReference type="ARBA" id="ARBA00022525"/>
    </source>
</evidence>
<dbReference type="AlphaFoldDB" id="A0AAV8Y1A4"/>
<evidence type="ECO:0000256" key="5">
    <source>
        <dbReference type="SAM" id="SignalP"/>
    </source>
</evidence>
<evidence type="ECO:0000256" key="4">
    <source>
        <dbReference type="RuleBase" id="RU004262"/>
    </source>
</evidence>
<evidence type="ECO:0000313" key="7">
    <source>
        <dbReference type="EMBL" id="KAJ8943953.1"/>
    </source>
</evidence>
<dbReference type="CDD" id="cd00707">
    <property type="entry name" value="Pancreat_lipase_like"/>
    <property type="match status" value="1"/>
</dbReference>
<dbReference type="GO" id="GO:0005615">
    <property type="term" value="C:extracellular space"/>
    <property type="evidence" value="ECO:0007669"/>
    <property type="project" value="TreeGrafter"/>
</dbReference>
<evidence type="ECO:0000256" key="1">
    <source>
        <dbReference type="ARBA" id="ARBA00004613"/>
    </source>
</evidence>
<organism evidence="7 8">
    <name type="scientific">Aromia moschata</name>
    <dbReference type="NCBI Taxonomy" id="1265417"/>
    <lineage>
        <taxon>Eukaryota</taxon>
        <taxon>Metazoa</taxon>
        <taxon>Ecdysozoa</taxon>
        <taxon>Arthropoda</taxon>
        <taxon>Hexapoda</taxon>
        <taxon>Insecta</taxon>
        <taxon>Pterygota</taxon>
        <taxon>Neoptera</taxon>
        <taxon>Endopterygota</taxon>
        <taxon>Coleoptera</taxon>
        <taxon>Polyphaga</taxon>
        <taxon>Cucujiformia</taxon>
        <taxon>Chrysomeloidea</taxon>
        <taxon>Cerambycidae</taxon>
        <taxon>Cerambycinae</taxon>
        <taxon>Callichromatini</taxon>
        <taxon>Aromia</taxon>
    </lineage>
</organism>
<comment type="caution">
    <text evidence="7">The sequence shown here is derived from an EMBL/GenBank/DDBJ whole genome shotgun (WGS) entry which is preliminary data.</text>
</comment>
<accession>A0AAV8Y1A4</accession>
<name>A0AAV8Y1A4_9CUCU</name>
<dbReference type="GO" id="GO:0016298">
    <property type="term" value="F:lipase activity"/>
    <property type="evidence" value="ECO:0007669"/>
    <property type="project" value="InterPro"/>
</dbReference>
<dbReference type="GO" id="GO:0016042">
    <property type="term" value="P:lipid catabolic process"/>
    <property type="evidence" value="ECO:0007669"/>
    <property type="project" value="TreeGrafter"/>
</dbReference>
<dbReference type="Gene3D" id="3.40.50.1820">
    <property type="entry name" value="alpha/beta hydrolase"/>
    <property type="match status" value="1"/>
</dbReference>
<gene>
    <name evidence="7" type="ORF">NQ318_013534</name>
</gene>
<protein>
    <recommendedName>
        <fullName evidence="6">Lipase domain-containing protein</fullName>
    </recommendedName>
</protein>
<evidence type="ECO:0000256" key="2">
    <source>
        <dbReference type="ARBA" id="ARBA00010701"/>
    </source>
</evidence>
<dbReference type="Pfam" id="PF00151">
    <property type="entry name" value="Lipase"/>
    <property type="match status" value="1"/>
</dbReference>
<evidence type="ECO:0000259" key="6">
    <source>
        <dbReference type="Pfam" id="PF00151"/>
    </source>
</evidence>
<dbReference type="PRINTS" id="PR00821">
    <property type="entry name" value="TAGLIPASE"/>
</dbReference>
<evidence type="ECO:0000313" key="8">
    <source>
        <dbReference type="Proteomes" id="UP001162162"/>
    </source>
</evidence>
<sequence length="337" mass="37187">MAIKVSLLLFFCNGLITTAKKRNYVKLEENEFRIPYFLVEKPDGLFDLEDLVNSKIEARARRNDITYYLFTQSNTEDGITLFRADSNLPPSIFDPTKEMLVMIHGWNNDLTSPVNSRIKSAVLEIFDLNLIVVDWSPIAKMNYVTAKNAVPRIGRYVGSFIKSLTSTYNIPLWRVSMVGHSLGAHIAGAAGTALNAEIAQIVGLDPAGPLVSVSDKNYCLDPSDAKFVQVIHTNGGLLGLSSSIGHTDYFPNGGKKQPGCGFDITGSCAHGRSYEYYAESILQNKFISKECSSYDEFSSGKCKGELSAMGDMTYIKGKITGDFYLDTNERSPFAKDT</sequence>
<dbReference type="PANTHER" id="PTHR11610:SF190">
    <property type="entry name" value="VITELLOGENIN-3-LIKE PROTEIN"/>
    <property type="match status" value="1"/>
</dbReference>
<proteinExistence type="inferred from homology"/>
<comment type="similarity">
    <text evidence="2 4">Belongs to the AB hydrolase superfamily. Lipase family.</text>
</comment>
<feature type="chain" id="PRO_5043541249" description="Lipase domain-containing protein" evidence="5">
    <location>
        <begin position="19"/>
        <end position="337"/>
    </location>
</feature>